<feature type="compositionally biased region" description="Polar residues" evidence="1">
    <location>
        <begin position="185"/>
        <end position="195"/>
    </location>
</feature>
<dbReference type="Proteomes" id="UP000642284">
    <property type="component" value="Unassembled WGS sequence"/>
</dbReference>
<feature type="chain" id="PRO_5046147168" description="Lipoprotein" evidence="2">
    <location>
        <begin position="23"/>
        <end position="195"/>
    </location>
</feature>
<evidence type="ECO:0000256" key="1">
    <source>
        <dbReference type="SAM" id="MobiDB-lite"/>
    </source>
</evidence>
<dbReference type="EMBL" id="JACTVJ010000012">
    <property type="protein sequence ID" value="MBC9716022.1"/>
    <property type="molecule type" value="Genomic_DNA"/>
</dbReference>
<protein>
    <recommendedName>
        <fullName evidence="5">Lipoprotein</fullName>
    </recommendedName>
</protein>
<evidence type="ECO:0000313" key="4">
    <source>
        <dbReference type="Proteomes" id="UP000642284"/>
    </source>
</evidence>
<name>A0ABR7SN73_9ACTN</name>
<dbReference type="RefSeq" id="WP_187816443.1">
    <property type="nucleotide sequence ID" value="NZ_JACTVJ010000012.1"/>
</dbReference>
<feature type="signal peptide" evidence="2">
    <location>
        <begin position="1"/>
        <end position="22"/>
    </location>
</feature>
<gene>
    <name evidence="3" type="ORF">H9Y04_26115</name>
</gene>
<organism evidence="3 4">
    <name type="scientific">Streptomyces polyasparticus</name>
    <dbReference type="NCBI Taxonomy" id="2767826"/>
    <lineage>
        <taxon>Bacteria</taxon>
        <taxon>Bacillati</taxon>
        <taxon>Actinomycetota</taxon>
        <taxon>Actinomycetes</taxon>
        <taxon>Kitasatosporales</taxon>
        <taxon>Streptomycetaceae</taxon>
        <taxon>Streptomyces</taxon>
    </lineage>
</organism>
<evidence type="ECO:0000256" key="2">
    <source>
        <dbReference type="SAM" id="SignalP"/>
    </source>
</evidence>
<feature type="compositionally biased region" description="Pro residues" evidence="1">
    <location>
        <begin position="160"/>
        <end position="172"/>
    </location>
</feature>
<keyword evidence="4" id="KW-1185">Reference proteome</keyword>
<accession>A0ABR7SN73</accession>
<evidence type="ECO:0008006" key="5">
    <source>
        <dbReference type="Google" id="ProtNLM"/>
    </source>
</evidence>
<proteinExistence type="predicted"/>
<reference evidence="3 4" key="1">
    <citation type="submission" date="2020-08" db="EMBL/GenBank/DDBJ databases">
        <title>Genemic of Streptomyces polyaspartic.</title>
        <authorList>
            <person name="Liu W."/>
        </authorList>
    </citation>
    <scope>NUCLEOTIDE SEQUENCE [LARGE SCALE GENOMIC DNA]</scope>
    <source>
        <strain evidence="3 4">TRM66268-LWL</strain>
    </source>
</reference>
<keyword evidence="2" id="KW-0732">Signal</keyword>
<feature type="region of interest" description="Disordered" evidence="1">
    <location>
        <begin position="123"/>
        <end position="195"/>
    </location>
</feature>
<comment type="caution">
    <text evidence="3">The sequence shown here is derived from an EMBL/GenBank/DDBJ whole genome shotgun (WGS) entry which is preliminary data.</text>
</comment>
<sequence>MRTYLRAAVVTLAASATLGVCATGALAVGHDHPVAPRTGTVALSDAHGNEVNQVPQDARRTYVKTAHLKGGMTAEVHRLTVEGRFKGHQADLFLGNVHLGTITAVDMPELTLNDGVHVKLTPHGTITSWTDKPSKPGKPASKPDRPSGEPAQKPHKPQRPGKPQPQICPPGPDTESARPDALPGTDTNDTGALSG</sequence>
<evidence type="ECO:0000313" key="3">
    <source>
        <dbReference type="EMBL" id="MBC9716022.1"/>
    </source>
</evidence>